<dbReference type="Proteomes" id="UP000691718">
    <property type="component" value="Unassembled WGS sequence"/>
</dbReference>
<reference evidence="2" key="1">
    <citation type="submission" date="2021-04" db="EMBL/GenBank/DDBJ databases">
        <authorList>
            <person name="Tunstrom K."/>
        </authorList>
    </citation>
    <scope>NUCLEOTIDE SEQUENCE</scope>
</reference>
<evidence type="ECO:0000313" key="2">
    <source>
        <dbReference type="EMBL" id="CAG5024355.1"/>
    </source>
</evidence>
<protein>
    <submittedName>
        <fullName evidence="2">(apollo) hypothetical protein</fullName>
    </submittedName>
</protein>
<keyword evidence="3" id="KW-1185">Reference proteome</keyword>
<gene>
    <name evidence="2" type="ORF">PAPOLLO_LOCUS18124</name>
</gene>
<sequence>MNDFPLTKSLGFSLENKLGKKLEDAMFNQGYMEQYQEVVRASRESFESFEGDKERRRRRGKDASELSNDGPVERRRSAGRLRSDVGRRRSRSQALRRDKLNSQSLRSHLEHSKQSSDTVHQSKISKSA</sequence>
<proteinExistence type="predicted"/>
<feature type="compositionally biased region" description="Basic and acidic residues" evidence="1">
    <location>
        <begin position="71"/>
        <end position="87"/>
    </location>
</feature>
<feature type="region of interest" description="Disordered" evidence="1">
    <location>
        <begin position="42"/>
        <end position="128"/>
    </location>
</feature>
<organism evidence="2 3">
    <name type="scientific">Parnassius apollo</name>
    <name type="common">Apollo butterfly</name>
    <name type="synonym">Papilio apollo</name>
    <dbReference type="NCBI Taxonomy" id="110799"/>
    <lineage>
        <taxon>Eukaryota</taxon>
        <taxon>Metazoa</taxon>
        <taxon>Ecdysozoa</taxon>
        <taxon>Arthropoda</taxon>
        <taxon>Hexapoda</taxon>
        <taxon>Insecta</taxon>
        <taxon>Pterygota</taxon>
        <taxon>Neoptera</taxon>
        <taxon>Endopterygota</taxon>
        <taxon>Lepidoptera</taxon>
        <taxon>Glossata</taxon>
        <taxon>Ditrysia</taxon>
        <taxon>Papilionoidea</taxon>
        <taxon>Papilionidae</taxon>
        <taxon>Parnassiinae</taxon>
        <taxon>Parnassini</taxon>
        <taxon>Parnassius</taxon>
        <taxon>Parnassius</taxon>
    </lineage>
</organism>
<feature type="compositionally biased region" description="Polar residues" evidence="1">
    <location>
        <begin position="115"/>
        <end position="128"/>
    </location>
</feature>
<dbReference type="OrthoDB" id="7192578at2759"/>
<dbReference type="AlphaFoldDB" id="A0A8S3XJE6"/>
<evidence type="ECO:0000313" key="3">
    <source>
        <dbReference type="Proteomes" id="UP000691718"/>
    </source>
</evidence>
<feature type="compositionally biased region" description="Basic and acidic residues" evidence="1">
    <location>
        <begin position="42"/>
        <end position="54"/>
    </location>
</feature>
<evidence type="ECO:0000256" key="1">
    <source>
        <dbReference type="SAM" id="MobiDB-lite"/>
    </source>
</evidence>
<comment type="caution">
    <text evidence="2">The sequence shown here is derived from an EMBL/GenBank/DDBJ whole genome shotgun (WGS) entry which is preliminary data.</text>
</comment>
<dbReference type="EMBL" id="CAJQZP010001163">
    <property type="protein sequence ID" value="CAG5024355.1"/>
    <property type="molecule type" value="Genomic_DNA"/>
</dbReference>
<name>A0A8S3XJE6_PARAO</name>
<accession>A0A8S3XJE6</accession>